<feature type="domain" description="DUF6570" evidence="1">
    <location>
        <begin position="43"/>
        <end position="99"/>
    </location>
</feature>
<name>A0A4Y2GM67_ARAVE</name>
<dbReference type="InterPro" id="IPR046700">
    <property type="entry name" value="DUF6570"/>
</dbReference>
<protein>
    <recommendedName>
        <fullName evidence="1">DUF6570 domain-containing protein</fullName>
    </recommendedName>
</protein>
<dbReference type="Proteomes" id="UP000499080">
    <property type="component" value="Unassembled WGS sequence"/>
</dbReference>
<accession>A0A4Y2GM67</accession>
<evidence type="ECO:0000313" key="2">
    <source>
        <dbReference type="EMBL" id="GBM54952.1"/>
    </source>
</evidence>
<sequence length="119" mass="13806">MLCNQVGKYYFTETKAYLPDGLRNKPMLLLCHRCKNHINSNKDHSPPKAYWNNLDLGPIPRELQELTQVEIRLLARIKSFIKIIKFDGVLGQYGFRAQAQDLHEVTENFPTCCLDQLTI</sequence>
<keyword evidence="3" id="KW-1185">Reference proteome</keyword>
<evidence type="ECO:0000259" key="1">
    <source>
        <dbReference type="Pfam" id="PF20209"/>
    </source>
</evidence>
<dbReference type="Pfam" id="PF20209">
    <property type="entry name" value="DUF6570"/>
    <property type="match status" value="1"/>
</dbReference>
<dbReference type="AlphaFoldDB" id="A0A4Y2GM67"/>
<gene>
    <name evidence="2" type="ORF">AVEN_33511_1</name>
</gene>
<dbReference type="EMBL" id="BGPR01001479">
    <property type="protein sequence ID" value="GBM54952.1"/>
    <property type="molecule type" value="Genomic_DNA"/>
</dbReference>
<reference evidence="2 3" key="1">
    <citation type="journal article" date="2019" name="Sci. Rep.">
        <title>Orb-weaving spider Araneus ventricosus genome elucidates the spidroin gene catalogue.</title>
        <authorList>
            <person name="Kono N."/>
            <person name="Nakamura H."/>
            <person name="Ohtoshi R."/>
            <person name="Moran D.A.P."/>
            <person name="Shinohara A."/>
            <person name="Yoshida Y."/>
            <person name="Fujiwara M."/>
            <person name="Mori M."/>
            <person name="Tomita M."/>
            <person name="Arakawa K."/>
        </authorList>
    </citation>
    <scope>NUCLEOTIDE SEQUENCE [LARGE SCALE GENOMIC DNA]</scope>
</reference>
<comment type="caution">
    <text evidence="2">The sequence shown here is derived from an EMBL/GenBank/DDBJ whole genome shotgun (WGS) entry which is preliminary data.</text>
</comment>
<dbReference type="OrthoDB" id="6425635at2759"/>
<proteinExistence type="predicted"/>
<organism evidence="2 3">
    <name type="scientific">Araneus ventricosus</name>
    <name type="common">Orbweaver spider</name>
    <name type="synonym">Epeira ventricosa</name>
    <dbReference type="NCBI Taxonomy" id="182803"/>
    <lineage>
        <taxon>Eukaryota</taxon>
        <taxon>Metazoa</taxon>
        <taxon>Ecdysozoa</taxon>
        <taxon>Arthropoda</taxon>
        <taxon>Chelicerata</taxon>
        <taxon>Arachnida</taxon>
        <taxon>Araneae</taxon>
        <taxon>Araneomorphae</taxon>
        <taxon>Entelegynae</taxon>
        <taxon>Araneoidea</taxon>
        <taxon>Araneidae</taxon>
        <taxon>Araneus</taxon>
    </lineage>
</organism>
<evidence type="ECO:0000313" key="3">
    <source>
        <dbReference type="Proteomes" id="UP000499080"/>
    </source>
</evidence>